<dbReference type="PANTHER" id="PTHR23232:SF117">
    <property type="entry name" value="KRAB DOMAIN-CONTAINING PROTEIN"/>
    <property type="match status" value="1"/>
</dbReference>
<dbReference type="Proteomes" id="UP000823872">
    <property type="component" value="Chromosome E2"/>
</dbReference>
<accession>A0ABI7XI39</accession>
<keyword evidence="3" id="KW-1185">Reference proteome</keyword>
<dbReference type="PROSITE" id="PS50805">
    <property type="entry name" value="KRAB"/>
    <property type="match status" value="1"/>
</dbReference>
<reference evidence="2" key="3">
    <citation type="submission" date="2025-09" db="UniProtKB">
        <authorList>
            <consortium name="Ensembl"/>
        </authorList>
    </citation>
    <scope>IDENTIFICATION</scope>
    <source>
        <strain evidence="2">breed Abyssinian</strain>
    </source>
</reference>
<evidence type="ECO:0000259" key="1">
    <source>
        <dbReference type="PROSITE" id="PS50805"/>
    </source>
</evidence>
<proteinExistence type="predicted"/>
<sequence length="119" mass="13085">RRRHRPLPAAWAAPAGLHFPEATGLASPSTPESFSGVQTAVVPTCSGFSELSFPNRGNLRKTGGLKTMAQVPLTFSDVAIDFSQEEWECLNSDQRDLYRDVMLENYTNLVSLGKDICLK</sequence>
<reference evidence="2 3" key="1">
    <citation type="submission" date="2021-02" db="EMBL/GenBank/DDBJ databases">
        <title>Safari Cat Assemblies.</title>
        <authorList>
            <person name="Bredemeyer K.R."/>
            <person name="Murphy W.J."/>
        </authorList>
    </citation>
    <scope>NUCLEOTIDE SEQUENCE [LARGE SCALE GENOMIC DNA]</scope>
</reference>
<gene>
    <name evidence="2" type="primary">ZNF404</name>
</gene>
<dbReference type="Pfam" id="PF01352">
    <property type="entry name" value="KRAB"/>
    <property type="match status" value="1"/>
</dbReference>
<dbReference type="InterPro" id="IPR050169">
    <property type="entry name" value="Krueppel_C2H2_ZnF"/>
</dbReference>
<dbReference type="GeneTree" id="ENSGT00940000164159"/>
<feature type="domain" description="KRAB" evidence="1">
    <location>
        <begin position="73"/>
        <end position="119"/>
    </location>
</feature>
<dbReference type="CDD" id="cd07765">
    <property type="entry name" value="KRAB_A-box"/>
    <property type="match status" value="1"/>
</dbReference>
<name>A0ABI7XI39_FELCA</name>
<dbReference type="InterPro" id="IPR001909">
    <property type="entry name" value="KRAB"/>
</dbReference>
<dbReference type="SMART" id="SM00349">
    <property type="entry name" value="KRAB"/>
    <property type="match status" value="1"/>
</dbReference>
<dbReference type="Gene3D" id="6.10.140.140">
    <property type="match status" value="1"/>
</dbReference>
<dbReference type="InterPro" id="IPR036051">
    <property type="entry name" value="KRAB_dom_sf"/>
</dbReference>
<dbReference type="Ensembl" id="ENSFCTT00005033054.1">
    <property type="protein sequence ID" value="ENSFCTP00005022192.1"/>
    <property type="gene ID" value="ENSFCTG00005011723.1"/>
</dbReference>
<reference evidence="2" key="2">
    <citation type="submission" date="2025-08" db="UniProtKB">
        <authorList>
            <consortium name="Ensembl"/>
        </authorList>
    </citation>
    <scope>IDENTIFICATION</scope>
    <source>
        <strain evidence="2">breed Abyssinian</strain>
    </source>
</reference>
<protein>
    <recommendedName>
        <fullName evidence="1">KRAB domain-containing protein</fullName>
    </recommendedName>
</protein>
<dbReference type="SUPFAM" id="SSF109640">
    <property type="entry name" value="KRAB domain (Kruppel-associated box)"/>
    <property type="match status" value="1"/>
</dbReference>
<organism evidence="2 3">
    <name type="scientific">Felis catus</name>
    <name type="common">Cat</name>
    <name type="synonym">Felis silvestris catus</name>
    <dbReference type="NCBI Taxonomy" id="9685"/>
    <lineage>
        <taxon>Eukaryota</taxon>
        <taxon>Metazoa</taxon>
        <taxon>Chordata</taxon>
        <taxon>Craniata</taxon>
        <taxon>Vertebrata</taxon>
        <taxon>Euteleostomi</taxon>
        <taxon>Mammalia</taxon>
        <taxon>Eutheria</taxon>
        <taxon>Laurasiatheria</taxon>
        <taxon>Carnivora</taxon>
        <taxon>Feliformia</taxon>
        <taxon>Felidae</taxon>
        <taxon>Felinae</taxon>
        <taxon>Felis</taxon>
    </lineage>
</organism>
<evidence type="ECO:0000313" key="2">
    <source>
        <dbReference type="Ensembl" id="ENSFCTP00005022192.1"/>
    </source>
</evidence>
<dbReference type="PANTHER" id="PTHR23232">
    <property type="entry name" value="KRAB DOMAIN C2H2 ZINC FINGER"/>
    <property type="match status" value="1"/>
</dbReference>
<evidence type="ECO:0000313" key="3">
    <source>
        <dbReference type="Proteomes" id="UP000823872"/>
    </source>
</evidence>